<keyword evidence="1" id="KW-1185">Reference proteome</keyword>
<organism evidence="1 2">
    <name type="scientific">Angiostrongylus cantonensis</name>
    <name type="common">Rat lungworm</name>
    <dbReference type="NCBI Taxonomy" id="6313"/>
    <lineage>
        <taxon>Eukaryota</taxon>
        <taxon>Metazoa</taxon>
        <taxon>Ecdysozoa</taxon>
        <taxon>Nematoda</taxon>
        <taxon>Chromadorea</taxon>
        <taxon>Rhabditida</taxon>
        <taxon>Rhabditina</taxon>
        <taxon>Rhabditomorpha</taxon>
        <taxon>Strongyloidea</taxon>
        <taxon>Metastrongylidae</taxon>
        <taxon>Angiostrongylus</taxon>
    </lineage>
</organism>
<sequence>MLDEVESMAPPLGIDQRRELFIILRQYTPQYLKPNGVIIDMMLRLHKKQPTETQLIDIRLECPVFKPSRIRVDGQWYNVV</sequence>
<evidence type="ECO:0000313" key="1">
    <source>
        <dbReference type="Proteomes" id="UP000035642"/>
    </source>
</evidence>
<dbReference type="AlphaFoldDB" id="A0A0K0CUU0"/>
<dbReference type="Proteomes" id="UP000035642">
    <property type="component" value="Unassembled WGS sequence"/>
</dbReference>
<evidence type="ECO:0000313" key="2">
    <source>
        <dbReference type="WBParaSite" id="ACAC_0000102201-mRNA-1"/>
    </source>
</evidence>
<dbReference type="WBParaSite" id="ACAC_0000102201-mRNA-1">
    <property type="protein sequence ID" value="ACAC_0000102201-mRNA-1"/>
    <property type="gene ID" value="ACAC_0000102201"/>
</dbReference>
<reference evidence="1" key="1">
    <citation type="submission" date="2012-09" db="EMBL/GenBank/DDBJ databases">
        <authorList>
            <person name="Martin A.A."/>
        </authorList>
    </citation>
    <scope>NUCLEOTIDE SEQUENCE</scope>
</reference>
<proteinExistence type="predicted"/>
<name>A0A0K0CUU0_ANGCA</name>
<reference evidence="2" key="2">
    <citation type="submission" date="2017-02" db="UniProtKB">
        <authorList>
            <consortium name="WormBaseParasite"/>
        </authorList>
    </citation>
    <scope>IDENTIFICATION</scope>
</reference>
<accession>A0A0K0CUU0</accession>
<protein>
    <submittedName>
        <fullName evidence="2">RAWUL domain-containing protein</fullName>
    </submittedName>
</protein>